<dbReference type="PANTHER" id="PTHR12905:SF0">
    <property type="entry name" value="CALCINEURIN-LIKE PHOSPHOESTERASE DOMAIN-CONTAINING PROTEIN"/>
    <property type="match status" value="1"/>
</dbReference>
<dbReference type="EMBL" id="CAXDID020000002">
    <property type="protein sequence ID" value="CAL5970876.1"/>
    <property type="molecule type" value="Genomic_DNA"/>
</dbReference>
<dbReference type="PANTHER" id="PTHR12905">
    <property type="entry name" value="METALLOPHOSPHOESTERASE"/>
    <property type="match status" value="1"/>
</dbReference>
<accession>A0ABP1GFH3</accession>
<dbReference type="Proteomes" id="UP001642409">
    <property type="component" value="Unassembled WGS sequence"/>
</dbReference>
<dbReference type="InterPro" id="IPR004843">
    <property type="entry name" value="Calcineurin-like_PHP"/>
</dbReference>
<evidence type="ECO:0000313" key="3">
    <source>
        <dbReference type="Proteomes" id="UP001642409"/>
    </source>
</evidence>
<dbReference type="InterPro" id="IPR029052">
    <property type="entry name" value="Metallo-depent_PP-like"/>
</dbReference>
<comment type="caution">
    <text evidence="2">The sequence shown here is derived from an EMBL/GenBank/DDBJ whole genome shotgun (WGS) entry which is preliminary data.</text>
</comment>
<dbReference type="Gene3D" id="3.60.21.10">
    <property type="match status" value="1"/>
</dbReference>
<gene>
    <name evidence="2" type="ORF">HINF_LOCUS816</name>
</gene>
<evidence type="ECO:0000313" key="2">
    <source>
        <dbReference type="EMBL" id="CAL5970876.1"/>
    </source>
</evidence>
<dbReference type="CDD" id="cd07379">
    <property type="entry name" value="MPP_239FB"/>
    <property type="match status" value="1"/>
</dbReference>
<dbReference type="Pfam" id="PF00149">
    <property type="entry name" value="Metallophos"/>
    <property type="match status" value="1"/>
</dbReference>
<name>A0ABP1GFH3_9EUKA</name>
<dbReference type="SUPFAM" id="SSF56300">
    <property type="entry name" value="Metallo-dependent phosphatases"/>
    <property type="match status" value="1"/>
</dbReference>
<keyword evidence="3" id="KW-1185">Reference proteome</keyword>
<organism evidence="2 3">
    <name type="scientific">Hexamita inflata</name>
    <dbReference type="NCBI Taxonomy" id="28002"/>
    <lineage>
        <taxon>Eukaryota</taxon>
        <taxon>Metamonada</taxon>
        <taxon>Diplomonadida</taxon>
        <taxon>Hexamitidae</taxon>
        <taxon>Hexamitinae</taxon>
        <taxon>Hexamita</taxon>
    </lineage>
</organism>
<reference evidence="2 3" key="1">
    <citation type="submission" date="2024-07" db="EMBL/GenBank/DDBJ databases">
        <authorList>
            <person name="Akdeniz Z."/>
        </authorList>
    </citation>
    <scope>NUCLEOTIDE SEQUENCE [LARGE SCALE GENOMIC DNA]</scope>
</reference>
<evidence type="ECO:0000259" key="1">
    <source>
        <dbReference type="Pfam" id="PF00149"/>
    </source>
</evidence>
<feature type="domain" description="Calcineurin-like phosphoesterase" evidence="1">
    <location>
        <begin position="11"/>
        <end position="197"/>
    </location>
</feature>
<dbReference type="InterPro" id="IPR051693">
    <property type="entry name" value="UPF0046_metallophosphoest"/>
</dbReference>
<sequence>MQVESMQKNSLRITCISDMHGEYKRLNLPGGDLLICAGDFLYSGDNYQPTLEEGLQFIKWLNDQQYSTKIFVAGNHDLVFEKNEAQIRQTLKQYPSIRYLLNETAKIEIEGIKLQIFGSPLYVYHQSRIIQSFTNNDSSRNRIFNNIPENTDILITHGPSYGKCDENYKGISCGCPIMKQVINKVKPKLHVFGHIHEANGTSFNGNTHFINAAIMSVGFSRDYSRVSIHHTSFTWTPSNNKLE</sequence>
<proteinExistence type="predicted"/>
<protein>
    <submittedName>
        <fullName evidence="2">Calcineurin-like_phosphoesterase</fullName>
    </submittedName>
</protein>